<evidence type="ECO:0000256" key="4">
    <source>
        <dbReference type="ARBA" id="ARBA00022801"/>
    </source>
</evidence>
<accession>A0A2K2HCA1</accession>
<dbReference type="EMBL" id="PPFX01000007">
    <property type="protein sequence ID" value="PNU20938.1"/>
    <property type="molecule type" value="Genomic_DNA"/>
</dbReference>
<evidence type="ECO:0000259" key="7">
    <source>
        <dbReference type="Pfam" id="PF08340"/>
    </source>
</evidence>
<dbReference type="InterPro" id="IPR013551">
    <property type="entry name" value="YicC-like_C"/>
</dbReference>
<comment type="similarity">
    <text evidence="5">Belongs to the YicC/YloC family.</text>
</comment>
<keyword evidence="4" id="KW-0378">Hydrolase</keyword>
<keyword evidence="3" id="KW-0255">Endonuclease</keyword>
<organism evidence="8 9">
    <name type="scientific">Geothermobacter hydrogeniphilus</name>
    <dbReference type="NCBI Taxonomy" id="1969733"/>
    <lineage>
        <taxon>Bacteria</taxon>
        <taxon>Pseudomonadati</taxon>
        <taxon>Thermodesulfobacteriota</taxon>
        <taxon>Desulfuromonadia</taxon>
        <taxon>Desulfuromonadales</taxon>
        <taxon>Geothermobacteraceae</taxon>
        <taxon>Geothermobacter</taxon>
    </lineage>
</organism>
<evidence type="ECO:0000256" key="5">
    <source>
        <dbReference type="ARBA" id="ARBA00035648"/>
    </source>
</evidence>
<dbReference type="Pfam" id="PF08340">
    <property type="entry name" value="YicC-like_C"/>
    <property type="match status" value="1"/>
</dbReference>
<dbReference type="NCBIfam" id="TIGR00255">
    <property type="entry name" value="YicC/YloC family endoribonuclease"/>
    <property type="match status" value="1"/>
</dbReference>
<dbReference type="Pfam" id="PF03755">
    <property type="entry name" value="YicC-like_N"/>
    <property type="match status" value="1"/>
</dbReference>
<dbReference type="OrthoDB" id="9771229at2"/>
<feature type="domain" description="Endoribonuclease YicC-like N-terminal" evidence="6">
    <location>
        <begin position="2"/>
        <end position="155"/>
    </location>
</feature>
<feature type="domain" description="Endoribonuclease YicC-like C-terminal" evidence="7">
    <location>
        <begin position="172"/>
        <end position="290"/>
    </location>
</feature>
<dbReference type="GO" id="GO:0016787">
    <property type="term" value="F:hydrolase activity"/>
    <property type="evidence" value="ECO:0007669"/>
    <property type="project" value="UniProtKB-KW"/>
</dbReference>
<gene>
    <name evidence="8" type="ORF">C2E25_04950</name>
</gene>
<proteinExistence type="inferred from homology"/>
<dbReference type="Proteomes" id="UP000236340">
    <property type="component" value="Unassembled WGS sequence"/>
</dbReference>
<dbReference type="PANTHER" id="PTHR30636">
    <property type="entry name" value="UPF0701 PROTEIN YICC"/>
    <property type="match status" value="1"/>
</dbReference>
<evidence type="ECO:0000259" key="6">
    <source>
        <dbReference type="Pfam" id="PF03755"/>
    </source>
</evidence>
<evidence type="ECO:0000313" key="9">
    <source>
        <dbReference type="Proteomes" id="UP000236340"/>
    </source>
</evidence>
<comment type="caution">
    <text evidence="8">The sequence shown here is derived from an EMBL/GenBank/DDBJ whole genome shotgun (WGS) entry which is preliminary data.</text>
</comment>
<dbReference type="InterPro" id="IPR013527">
    <property type="entry name" value="YicC-like_N"/>
</dbReference>
<dbReference type="PANTHER" id="PTHR30636:SF3">
    <property type="entry name" value="UPF0701 PROTEIN YICC"/>
    <property type="match status" value="1"/>
</dbReference>
<keyword evidence="2" id="KW-0540">Nuclease</keyword>
<evidence type="ECO:0000256" key="3">
    <source>
        <dbReference type="ARBA" id="ARBA00022759"/>
    </source>
</evidence>
<dbReference type="InterPro" id="IPR005229">
    <property type="entry name" value="YicC/YloC-like"/>
</dbReference>
<dbReference type="RefSeq" id="WP_103114678.1">
    <property type="nucleotide sequence ID" value="NZ_PPFX01000007.1"/>
</dbReference>
<sequence>MIDSMTGFGKGRAAGENIAIGIEIKSVNHRFCDVNVKGPRVAMPLEGILKKKVSESLSRGKIDIFINLEIIGEQAYEARINKPLADALVRSLNKLQKAYGLDDKVSLDLLVGQKDVLQFSESISLDELRPCLEQALDEALLQIRQMRRSEGEALQVDFEQRLEKLDSLIGRVAERAPQVPLEWQEKLRQRLERYAADVDIEPQRIAQELAVFADRCDISEELTRFRSHLVQFRGLFDAEEPVGRKMDFLVQEINRETNTIGSKANDAVIGSQVVEIKAELEKIREQVQNVA</sequence>
<dbReference type="AlphaFoldDB" id="A0A2K2HCA1"/>
<reference evidence="8 9" key="1">
    <citation type="journal article" date="2018" name="Genome Announc.">
        <title>Genome Sequence of Geothermobacter sp. HR-1 Iron Reducer from the Loihi Seamount.</title>
        <authorList>
            <person name="Smith H."/>
            <person name="Abuyen K."/>
            <person name="Tremblay J."/>
            <person name="Savalia P."/>
            <person name="Perez-Rodriguez I."/>
            <person name="Emerson D."/>
            <person name="Tully B."/>
            <person name="Amend J."/>
        </authorList>
    </citation>
    <scope>NUCLEOTIDE SEQUENCE [LARGE SCALE GENOMIC DNA]</scope>
    <source>
        <strain evidence="8 9">HR-1</strain>
    </source>
</reference>
<protein>
    <submittedName>
        <fullName evidence="8">YicC family protein</fullName>
    </submittedName>
</protein>
<comment type="cofactor">
    <cofactor evidence="1">
        <name>a divalent metal cation</name>
        <dbReference type="ChEBI" id="CHEBI:60240"/>
    </cofactor>
</comment>
<evidence type="ECO:0000256" key="2">
    <source>
        <dbReference type="ARBA" id="ARBA00022722"/>
    </source>
</evidence>
<evidence type="ECO:0000313" key="8">
    <source>
        <dbReference type="EMBL" id="PNU20938.1"/>
    </source>
</evidence>
<name>A0A2K2HCA1_9BACT</name>
<evidence type="ECO:0000256" key="1">
    <source>
        <dbReference type="ARBA" id="ARBA00001968"/>
    </source>
</evidence>
<dbReference type="GO" id="GO:0004521">
    <property type="term" value="F:RNA endonuclease activity"/>
    <property type="evidence" value="ECO:0007669"/>
    <property type="project" value="InterPro"/>
</dbReference>